<keyword evidence="2" id="KW-1185">Reference proteome</keyword>
<name>H2XKD6_CIOIN</name>
<organism evidence="1 2">
    <name type="scientific">Ciona intestinalis</name>
    <name type="common">Transparent sea squirt</name>
    <name type="synonym">Ascidia intestinalis</name>
    <dbReference type="NCBI Taxonomy" id="7719"/>
    <lineage>
        <taxon>Eukaryota</taxon>
        <taxon>Metazoa</taxon>
        <taxon>Chordata</taxon>
        <taxon>Tunicata</taxon>
        <taxon>Ascidiacea</taxon>
        <taxon>Phlebobranchia</taxon>
        <taxon>Cionidae</taxon>
        <taxon>Ciona</taxon>
    </lineage>
</organism>
<protein>
    <submittedName>
        <fullName evidence="1">Uncharacterized protein</fullName>
    </submittedName>
</protein>
<reference evidence="2" key="1">
    <citation type="journal article" date="2002" name="Science">
        <title>The draft genome of Ciona intestinalis: insights into chordate and vertebrate origins.</title>
        <authorList>
            <person name="Dehal P."/>
            <person name="Satou Y."/>
            <person name="Campbell R.K."/>
            <person name="Chapman J."/>
            <person name="Degnan B."/>
            <person name="De Tomaso A."/>
            <person name="Davidson B."/>
            <person name="Di Gregorio A."/>
            <person name="Gelpke M."/>
            <person name="Goodstein D.M."/>
            <person name="Harafuji N."/>
            <person name="Hastings K.E."/>
            <person name="Ho I."/>
            <person name="Hotta K."/>
            <person name="Huang W."/>
            <person name="Kawashima T."/>
            <person name="Lemaire P."/>
            <person name="Martinez D."/>
            <person name="Meinertzhagen I.A."/>
            <person name="Necula S."/>
            <person name="Nonaka M."/>
            <person name="Putnam N."/>
            <person name="Rash S."/>
            <person name="Saiga H."/>
            <person name="Satake M."/>
            <person name="Terry A."/>
            <person name="Yamada L."/>
            <person name="Wang H.G."/>
            <person name="Awazu S."/>
            <person name="Azumi K."/>
            <person name="Boore J."/>
            <person name="Branno M."/>
            <person name="Chin-Bow S."/>
            <person name="DeSantis R."/>
            <person name="Doyle S."/>
            <person name="Francino P."/>
            <person name="Keys D.N."/>
            <person name="Haga S."/>
            <person name="Hayashi H."/>
            <person name="Hino K."/>
            <person name="Imai K.S."/>
            <person name="Inaba K."/>
            <person name="Kano S."/>
            <person name="Kobayashi K."/>
            <person name="Kobayashi M."/>
            <person name="Lee B.I."/>
            <person name="Makabe K.W."/>
            <person name="Manohar C."/>
            <person name="Matassi G."/>
            <person name="Medina M."/>
            <person name="Mochizuki Y."/>
            <person name="Mount S."/>
            <person name="Morishita T."/>
            <person name="Miura S."/>
            <person name="Nakayama A."/>
            <person name="Nishizaka S."/>
            <person name="Nomoto H."/>
            <person name="Ohta F."/>
            <person name="Oishi K."/>
            <person name="Rigoutsos I."/>
            <person name="Sano M."/>
            <person name="Sasaki A."/>
            <person name="Sasakura Y."/>
            <person name="Shoguchi E."/>
            <person name="Shin-i T."/>
            <person name="Spagnuolo A."/>
            <person name="Stainier D."/>
            <person name="Suzuki M.M."/>
            <person name="Tassy O."/>
            <person name="Takatori N."/>
            <person name="Tokuoka M."/>
            <person name="Yagi K."/>
            <person name="Yoshizaki F."/>
            <person name="Wada S."/>
            <person name="Zhang C."/>
            <person name="Hyatt P.D."/>
            <person name="Larimer F."/>
            <person name="Detter C."/>
            <person name="Doggett N."/>
            <person name="Glavina T."/>
            <person name="Hawkins T."/>
            <person name="Richardson P."/>
            <person name="Lucas S."/>
            <person name="Kohara Y."/>
            <person name="Levine M."/>
            <person name="Satoh N."/>
            <person name="Rokhsar D.S."/>
        </authorList>
    </citation>
    <scope>NUCLEOTIDE SEQUENCE [LARGE SCALE GENOMIC DNA]</scope>
</reference>
<sequence>MSSKNFLLDDAPSAITAFMWTFLISQIVTASQNIEASWYAGVVVVGHQDR</sequence>
<evidence type="ECO:0000313" key="2">
    <source>
        <dbReference type="Proteomes" id="UP000008144"/>
    </source>
</evidence>
<dbReference type="AlphaFoldDB" id="H2XKD6"/>
<dbReference type="HOGENOM" id="CLU_3129386_0_0_1"/>
<proteinExistence type="predicted"/>
<dbReference type="Proteomes" id="UP000008144">
    <property type="component" value="Unassembled WGS sequence"/>
</dbReference>
<reference evidence="1" key="3">
    <citation type="submission" date="2025-09" db="UniProtKB">
        <authorList>
            <consortium name="Ensembl"/>
        </authorList>
    </citation>
    <scope>IDENTIFICATION</scope>
</reference>
<reference evidence="1" key="2">
    <citation type="submission" date="2025-08" db="UniProtKB">
        <authorList>
            <consortium name="Ensembl"/>
        </authorList>
    </citation>
    <scope>IDENTIFICATION</scope>
</reference>
<accession>H2XKD6</accession>
<dbReference type="Ensembl" id="ENSCINT00000032884.1">
    <property type="protein sequence ID" value="ENSCINP00000030118.1"/>
    <property type="gene ID" value="ENSCING00000023017.1"/>
</dbReference>
<evidence type="ECO:0000313" key="1">
    <source>
        <dbReference type="Ensembl" id="ENSCINP00000030118.1"/>
    </source>
</evidence>
<dbReference type="InParanoid" id="H2XKD6"/>